<keyword evidence="1" id="KW-0812">Transmembrane</keyword>
<sequence length="153" mass="16524">MADIATIHNSAVLLPLHIRPPLLTALSAPTTRLRYRILNFVVLFAECVGLVAISTVRREEQLSGCSVTFFSGSGAAEPPVVVRMLLIPAAALVLHGIRLVLAIFNPDNGIASLACPPLRPPSRTNRELCILALGNWNCSTAFGIYEYSEFVDP</sequence>
<dbReference type="EMBL" id="WHVB01000049">
    <property type="protein sequence ID" value="KAF8465170.1"/>
    <property type="molecule type" value="Genomic_DNA"/>
</dbReference>
<feature type="transmembrane region" description="Helical" evidence="1">
    <location>
        <begin position="37"/>
        <end position="56"/>
    </location>
</feature>
<keyword evidence="1" id="KW-1133">Transmembrane helix</keyword>
<reference evidence="2" key="2">
    <citation type="journal article" date="2020" name="Nat. Commun.">
        <title>Large-scale genome sequencing of mycorrhizal fungi provides insights into the early evolution of symbiotic traits.</title>
        <authorList>
            <person name="Miyauchi S."/>
            <person name="Kiss E."/>
            <person name="Kuo A."/>
            <person name="Drula E."/>
            <person name="Kohler A."/>
            <person name="Sanchez-Garcia M."/>
            <person name="Morin E."/>
            <person name="Andreopoulos B."/>
            <person name="Barry K.W."/>
            <person name="Bonito G."/>
            <person name="Buee M."/>
            <person name="Carver A."/>
            <person name="Chen C."/>
            <person name="Cichocki N."/>
            <person name="Clum A."/>
            <person name="Culley D."/>
            <person name="Crous P.W."/>
            <person name="Fauchery L."/>
            <person name="Girlanda M."/>
            <person name="Hayes R.D."/>
            <person name="Keri Z."/>
            <person name="LaButti K."/>
            <person name="Lipzen A."/>
            <person name="Lombard V."/>
            <person name="Magnuson J."/>
            <person name="Maillard F."/>
            <person name="Murat C."/>
            <person name="Nolan M."/>
            <person name="Ohm R.A."/>
            <person name="Pangilinan J."/>
            <person name="Pereira M.F."/>
            <person name="Perotto S."/>
            <person name="Peter M."/>
            <person name="Pfister S."/>
            <person name="Riley R."/>
            <person name="Sitrit Y."/>
            <person name="Stielow J.B."/>
            <person name="Szollosi G."/>
            <person name="Zifcakova L."/>
            <person name="Stursova M."/>
            <person name="Spatafora J.W."/>
            <person name="Tedersoo L."/>
            <person name="Vaario L.M."/>
            <person name="Yamada A."/>
            <person name="Yan M."/>
            <person name="Wang P."/>
            <person name="Xu J."/>
            <person name="Bruns T."/>
            <person name="Baldrian P."/>
            <person name="Vilgalys R."/>
            <person name="Dunand C."/>
            <person name="Henrissat B."/>
            <person name="Grigoriev I.V."/>
            <person name="Hibbett D."/>
            <person name="Nagy L.G."/>
            <person name="Martin F.M."/>
        </authorList>
    </citation>
    <scope>NUCLEOTIDE SEQUENCE</scope>
    <source>
        <strain evidence="2">Prilba</strain>
    </source>
</reference>
<accession>A0A9P5MKR6</accession>
<dbReference type="AlphaFoldDB" id="A0A9P5MKR6"/>
<proteinExistence type="predicted"/>
<evidence type="ECO:0000313" key="2">
    <source>
        <dbReference type="EMBL" id="KAF8465170.1"/>
    </source>
</evidence>
<comment type="caution">
    <text evidence="2">The sequence shown here is derived from an EMBL/GenBank/DDBJ whole genome shotgun (WGS) entry which is preliminary data.</text>
</comment>
<dbReference type="OrthoDB" id="272139at2759"/>
<keyword evidence="3" id="KW-1185">Reference proteome</keyword>
<evidence type="ECO:0000313" key="3">
    <source>
        <dbReference type="Proteomes" id="UP000759537"/>
    </source>
</evidence>
<keyword evidence="1" id="KW-0472">Membrane</keyword>
<reference evidence="2" key="1">
    <citation type="submission" date="2019-10" db="EMBL/GenBank/DDBJ databases">
        <authorList>
            <consortium name="DOE Joint Genome Institute"/>
            <person name="Kuo A."/>
            <person name="Miyauchi S."/>
            <person name="Kiss E."/>
            <person name="Drula E."/>
            <person name="Kohler A."/>
            <person name="Sanchez-Garcia M."/>
            <person name="Andreopoulos B."/>
            <person name="Barry K.W."/>
            <person name="Bonito G."/>
            <person name="Buee M."/>
            <person name="Carver A."/>
            <person name="Chen C."/>
            <person name="Cichocki N."/>
            <person name="Clum A."/>
            <person name="Culley D."/>
            <person name="Crous P.W."/>
            <person name="Fauchery L."/>
            <person name="Girlanda M."/>
            <person name="Hayes R."/>
            <person name="Keri Z."/>
            <person name="LaButti K."/>
            <person name="Lipzen A."/>
            <person name="Lombard V."/>
            <person name="Magnuson J."/>
            <person name="Maillard F."/>
            <person name="Morin E."/>
            <person name="Murat C."/>
            <person name="Nolan M."/>
            <person name="Ohm R."/>
            <person name="Pangilinan J."/>
            <person name="Pereira M."/>
            <person name="Perotto S."/>
            <person name="Peter M."/>
            <person name="Riley R."/>
            <person name="Sitrit Y."/>
            <person name="Stielow B."/>
            <person name="Szollosi G."/>
            <person name="Zifcakova L."/>
            <person name="Stursova M."/>
            <person name="Spatafora J.W."/>
            <person name="Tedersoo L."/>
            <person name="Vaario L.-M."/>
            <person name="Yamada A."/>
            <person name="Yan M."/>
            <person name="Wang P."/>
            <person name="Xu J."/>
            <person name="Bruns T."/>
            <person name="Baldrian P."/>
            <person name="Vilgalys R."/>
            <person name="Henrissat B."/>
            <person name="Grigoriev I.V."/>
            <person name="Hibbett D."/>
            <person name="Nagy L.G."/>
            <person name="Martin F.M."/>
        </authorList>
    </citation>
    <scope>NUCLEOTIDE SEQUENCE</scope>
    <source>
        <strain evidence="2">Prilba</strain>
    </source>
</reference>
<protein>
    <submittedName>
        <fullName evidence="2">Uncharacterized protein</fullName>
    </submittedName>
</protein>
<feature type="transmembrane region" description="Helical" evidence="1">
    <location>
        <begin position="80"/>
        <end position="104"/>
    </location>
</feature>
<organism evidence="2 3">
    <name type="scientific">Russula ochroleuca</name>
    <dbReference type="NCBI Taxonomy" id="152965"/>
    <lineage>
        <taxon>Eukaryota</taxon>
        <taxon>Fungi</taxon>
        <taxon>Dikarya</taxon>
        <taxon>Basidiomycota</taxon>
        <taxon>Agaricomycotina</taxon>
        <taxon>Agaricomycetes</taxon>
        <taxon>Russulales</taxon>
        <taxon>Russulaceae</taxon>
        <taxon>Russula</taxon>
    </lineage>
</organism>
<dbReference type="Proteomes" id="UP000759537">
    <property type="component" value="Unassembled WGS sequence"/>
</dbReference>
<gene>
    <name evidence="2" type="ORF">DFH94DRAFT_361308</name>
</gene>
<evidence type="ECO:0000256" key="1">
    <source>
        <dbReference type="SAM" id="Phobius"/>
    </source>
</evidence>
<name>A0A9P5MKR6_9AGAM</name>